<dbReference type="SUPFAM" id="SSF50129">
    <property type="entry name" value="GroES-like"/>
    <property type="match status" value="1"/>
</dbReference>
<dbReference type="Pfam" id="PF08240">
    <property type="entry name" value="ADH_N"/>
    <property type="match status" value="1"/>
</dbReference>
<comment type="similarity">
    <text evidence="1">Belongs to the zinc-containing alcohol dehydrogenase family.</text>
</comment>
<comment type="caution">
    <text evidence="4">The sequence shown here is derived from an EMBL/GenBank/DDBJ whole genome shotgun (WGS) entry which is preliminary data.</text>
</comment>
<dbReference type="InterPro" id="IPR013154">
    <property type="entry name" value="ADH-like_N"/>
</dbReference>
<dbReference type="InterPro" id="IPR011032">
    <property type="entry name" value="GroES-like_sf"/>
</dbReference>
<dbReference type="Gene3D" id="3.90.180.10">
    <property type="entry name" value="Medium-chain alcohol dehydrogenases, catalytic domain"/>
    <property type="match status" value="1"/>
</dbReference>
<dbReference type="RefSeq" id="XP_066708430.1">
    <property type="nucleotide sequence ID" value="XM_066865301.1"/>
</dbReference>
<proteinExistence type="inferred from homology"/>
<sequence length="345" mass="36064">MVNQHKAAFLDGKDQKLRTASRDSAAPGPGELLVRVKAVAINPVDWKIQDYGAFISEWPTILGEDLAGEVLEVGRGDAAAEQAYQTGDRVIVHSQFLGNKKLDQAGFQEVVVAPVGSVAKLPDSVSFEEGVVLPLALSTAAAGLFQPDHLGLDKPSHNPTKKNGKTVLVWGGSSSVGTAAIQLAVAAGYEVVSTASPRNFDLLKSLGARAVLDYSDKDLVQNLVAELKKGELAGVYDSIGLPDCEKQAAQVVSELGGGKMTTVLPPPEGLPENVKSAGVFAVTIFSQHPDVGKAVWQDFVPGALKSGQLKPAPAPEVVGRGVDSLQAAFDKQKAGVSAKKIVVSF</sequence>
<dbReference type="InterPro" id="IPR020843">
    <property type="entry name" value="ER"/>
</dbReference>
<dbReference type="SUPFAM" id="SSF51735">
    <property type="entry name" value="NAD(P)-binding Rossmann-fold domains"/>
    <property type="match status" value="1"/>
</dbReference>
<dbReference type="GeneID" id="92098364"/>
<dbReference type="EMBL" id="JAQQWL010000015">
    <property type="protein sequence ID" value="KAK8040885.1"/>
    <property type="molecule type" value="Genomic_DNA"/>
</dbReference>
<protein>
    <recommendedName>
        <fullName evidence="3">Enoyl reductase (ER) domain-containing protein</fullName>
    </recommendedName>
</protein>
<dbReference type="InterPro" id="IPR036291">
    <property type="entry name" value="NAD(P)-bd_dom_sf"/>
</dbReference>
<evidence type="ECO:0000259" key="3">
    <source>
        <dbReference type="SMART" id="SM00829"/>
    </source>
</evidence>
<dbReference type="InterPro" id="IPR047122">
    <property type="entry name" value="Trans-enoyl_RdTase-like"/>
</dbReference>
<accession>A0ABR1T2S4</accession>
<organism evidence="4 5">
    <name type="scientific">Apiospora phragmitis</name>
    <dbReference type="NCBI Taxonomy" id="2905665"/>
    <lineage>
        <taxon>Eukaryota</taxon>
        <taxon>Fungi</taxon>
        <taxon>Dikarya</taxon>
        <taxon>Ascomycota</taxon>
        <taxon>Pezizomycotina</taxon>
        <taxon>Sordariomycetes</taxon>
        <taxon>Xylariomycetidae</taxon>
        <taxon>Amphisphaeriales</taxon>
        <taxon>Apiosporaceae</taxon>
        <taxon>Apiospora</taxon>
    </lineage>
</organism>
<evidence type="ECO:0000256" key="2">
    <source>
        <dbReference type="ARBA" id="ARBA00023002"/>
    </source>
</evidence>
<gene>
    <name evidence="4" type="ORF">PG994_013892</name>
</gene>
<evidence type="ECO:0000256" key="1">
    <source>
        <dbReference type="ARBA" id="ARBA00008072"/>
    </source>
</evidence>
<evidence type="ECO:0000313" key="4">
    <source>
        <dbReference type="EMBL" id="KAK8040885.1"/>
    </source>
</evidence>
<feature type="domain" description="Enoyl reductase (ER)" evidence="3">
    <location>
        <begin position="12"/>
        <end position="343"/>
    </location>
</feature>
<dbReference type="CDD" id="cd08249">
    <property type="entry name" value="enoyl_reductase_like"/>
    <property type="match status" value="1"/>
</dbReference>
<keyword evidence="2" id="KW-0560">Oxidoreductase</keyword>
<evidence type="ECO:0000313" key="5">
    <source>
        <dbReference type="Proteomes" id="UP001480595"/>
    </source>
</evidence>
<dbReference type="Gene3D" id="3.40.50.720">
    <property type="entry name" value="NAD(P)-binding Rossmann-like Domain"/>
    <property type="match status" value="1"/>
</dbReference>
<dbReference type="SMART" id="SM00829">
    <property type="entry name" value="PKS_ER"/>
    <property type="match status" value="1"/>
</dbReference>
<dbReference type="Pfam" id="PF00107">
    <property type="entry name" value="ADH_zinc_N"/>
    <property type="match status" value="1"/>
</dbReference>
<reference evidence="4 5" key="1">
    <citation type="submission" date="2023-01" db="EMBL/GenBank/DDBJ databases">
        <title>Analysis of 21 Apiospora genomes using comparative genomics revels a genus with tremendous synthesis potential of carbohydrate active enzymes and secondary metabolites.</title>
        <authorList>
            <person name="Sorensen T."/>
        </authorList>
    </citation>
    <scope>NUCLEOTIDE SEQUENCE [LARGE SCALE GENOMIC DNA]</scope>
    <source>
        <strain evidence="4 5">CBS 135458</strain>
    </source>
</reference>
<keyword evidence="5" id="KW-1185">Reference proteome</keyword>
<dbReference type="PANTHER" id="PTHR45348:SF2">
    <property type="entry name" value="ZINC-TYPE ALCOHOL DEHYDROGENASE-LIKE PROTEIN C2E1P3.01"/>
    <property type="match status" value="1"/>
</dbReference>
<dbReference type="InterPro" id="IPR013149">
    <property type="entry name" value="ADH-like_C"/>
</dbReference>
<name>A0ABR1T2S4_9PEZI</name>
<dbReference type="PANTHER" id="PTHR45348">
    <property type="entry name" value="HYPOTHETICAL OXIDOREDUCTASE (EUROFUNG)"/>
    <property type="match status" value="1"/>
</dbReference>
<dbReference type="Proteomes" id="UP001480595">
    <property type="component" value="Unassembled WGS sequence"/>
</dbReference>